<evidence type="ECO:0000256" key="2">
    <source>
        <dbReference type="ARBA" id="ARBA00022729"/>
    </source>
</evidence>
<evidence type="ECO:0000313" key="7">
    <source>
        <dbReference type="Proteomes" id="UP000574133"/>
    </source>
</evidence>
<evidence type="ECO:0000256" key="5">
    <source>
        <dbReference type="ARBA" id="ARBA00023288"/>
    </source>
</evidence>
<comment type="caution">
    <text evidence="6">The sequence shown here is derived from an EMBL/GenBank/DDBJ whole genome shotgun (WGS) entry which is preliminary data.</text>
</comment>
<keyword evidence="1" id="KW-1003">Cell membrane</keyword>
<dbReference type="SUPFAM" id="SSF53850">
    <property type="entry name" value="Periplasmic binding protein-like II"/>
    <property type="match status" value="1"/>
</dbReference>
<dbReference type="AlphaFoldDB" id="A0A841TC49"/>
<dbReference type="EMBL" id="JACJVN010000063">
    <property type="protein sequence ID" value="MBB6678874.1"/>
    <property type="molecule type" value="Genomic_DNA"/>
</dbReference>
<proteinExistence type="predicted"/>
<dbReference type="PANTHER" id="PTHR43649:SF33">
    <property type="entry name" value="POLYGALACTURONAN_RHAMNOGALACTURONAN-BINDING PROTEIN YTCQ"/>
    <property type="match status" value="1"/>
</dbReference>
<keyword evidence="2" id="KW-0732">Signal</keyword>
<name>A0A841TC49_9BACL</name>
<evidence type="ECO:0000256" key="4">
    <source>
        <dbReference type="ARBA" id="ARBA00023139"/>
    </source>
</evidence>
<sequence>MIKAYKYGWIILILIAVLAGCVQGEQNTAEAEKIKVMYVGKQSFYEQYGFAYMSQYPDAGIEVAVYPMIDNAGGNEREQLEAFIEDQQPDVLLLNLNQYEELAAQGGLVSLSSYIQQDKYDIESIYPPLIKQLKEAGNGELYGLSPTFANAALFYNEDLFNEYGVEMPRDLMTWDEVLALADRFAADAGHSGDRICGLSSDLFDSIASLLSVVGSSQNLSAVTPDAARVTIDSDSWRKVFQSVVPALEKGTISLVSEEDLRNEDNDPFLAGRCAMSLNYKFKANQIMQSQSNLPHWGIVTAPIDANDRSNGAFITQNRIFAINANSQHPDAAWQLLKYLSSEEYARSRSQISDQELLARIPSNVDDPLIAPFYSFKTAHAVKDPMGPPEFQSELSSIITFEVNEVLSGNKTLDDALVAIQNQAQGALK</sequence>
<dbReference type="Gene3D" id="3.40.190.10">
    <property type="entry name" value="Periplasmic binding protein-like II"/>
    <property type="match status" value="1"/>
</dbReference>
<evidence type="ECO:0000256" key="1">
    <source>
        <dbReference type="ARBA" id="ARBA00022475"/>
    </source>
</evidence>
<evidence type="ECO:0000313" key="6">
    <source>
        <dbReference type="EMBL" id="MBB6678874.1"/>
    </source>
</evidence>
<reference evidence="6 7" key="1">
    <citation type="submission" date="2020-08" db="EMBL/GenBank/DDBJ databases">
        <title>Cohnella phylogeny.</title>
        <authorList>
            <person name="Dunlap C."/>
        </authorList>
    </citation>
    <scope>NUCLEOTIDE SEQUENCE [LARGE SCALE GENOMIC DNA]</scope>
    <source>
        <strain evidence="6 7">DSM 103658</strain>
    </source>
</reference>
<dbReference type="InterPro" id="IPR050490">
    <property type="entry name" value="Bact_solute-bd_prot1"/>
</dbReference>
<gene>
    <name evidence="6" type="ORF">H4Q31_16410</name>
</gene>
<dbReference type="Pfam" id="PF01547">
    <property type="entry name" value="SBP_bac_1"/>
    <property type="match status" value="1"/>
</dbReference>
<accession>A0A841TC49</accession>
<dbReference type="PANTHER" id="PTHR43649">
    <property type="entry name" value="ARABINOSE-BINDING PROTEIN-RELATED"/>
    <property type="match status" value="1"/>
</dbReference>
<dbReference type="InterPro" id="IPR006059">
    <property type="entry name" value="SBP"/>
</dbReference>
<keyword evidence="3" id="KW-0472">Membrane</keyword>
<keyword evidence="5" id="KW-0449">Lipoprotein</keyword>
<evidence type="ECO:0000256" key="3">
    <source>
        <dbReference type="ARBA" id="ARBA00023136"/>
    </source>
</evidence>
<dbReference type="RefSeq" id="WP_185180142.1">
    <property type="nucleotide sequence ID" value="NZ_CBCSEP010000001.1"/>
</dbReference>
<organism evidence="6 7">
    <name type="scientific">Cohnella lubricantis</name>
    <dbReference type="NCBI Taxonomy" id="2163172"/>
    <lineage>
        <taxon>Bacteria</taxon>
        <taxon>Bacillati</taxon>
        <taxon>Bacillota</taxon>
        <taxon>Bacilli</taxon>
        <taxon>Bacillales</taxon>
        <taxon>Paenibacillaceae</taxon>
        <taxon>Cohnella</taxon>
    </lineage>
</organism>
<keyword evidence="7" id="KW-1185">Reference proteome</keyword>
<dbReference type="Proteomes" id="UP000574133">
    <property type="component" value="Unassembled WGS sequence"/>
</dbReference>
<keyword evidence="4" id="KW-0564">Palmitate</keyword>
<protein>
    <submittedName>
        <fullName evidence="6">Extracellular solute-binding protein</fullName>
    </submittedName>
</protein>
<dbReference type="PROSITE" id="PS51257">
    <property type="entry name" value="PROKAR_LIPOPROTEIN"/>
    <property type="match status" value="1"/>
</dbReference>